<evidence type="ECO:0000313" key="7">
    <source>
        <dbReference type="EMBL" id="TKZ17437.1"/>
    </source>
</evidence>
<feature type="transmembrane region" description="Helical" evidence="6">
    <location>
        <begin position="198"/>
        <end position="219"/>
    </location>
</feature>
<dbReference type="OrthoDB" id="5240734at2"/>
<evidence type="ECO:0000256" key="4">
    <source>
        <dbReference type="ARBA" id="ARBA00022989"/>
    </source>
</evidence>
<dbReference type="AlphaFoldDB" id="A0A4U7MX04"/>
<comment type="caution">
    <text evidence="7">The sequence shown here is derived from an EMBL/GenBank/DDBJ whole genome shotgun (WGS) entry which is preliminary data.</text>
</comment>
<keyword evidence="2" id="KW-1003">Cell membrane</keyword>
<dbReference type="GO" id="GO:0005886">
    <property type="term" value="C:plasma membrane"/>
    <property type="evidence" value="ECO:0007669"/>
    <property type="project" value="UniProtKB-SubCell"/>
</dbReference>
<evidence type="ECO:0000313" key="8">
    <source>
        <dbReference type="Proteomes" id="UP000306575"/>
    </source>
</evidence>
<name>A0A4U7MX04_9RHOB</name>
<dbReference type="PANTHER" id="PTHR30250:SF11">
    <property type="entry name" value="O-ANTIGEN TRANSPORTER-RELATED"/>
    <property type="match status" value="1"/>
</dbReference>
<keyword evidence="8" id="KW-1185">Reference proteome</keyword>
<organism evidence="7 8">
    <name type="scientific">Shimia litoralis</name>
    <dbReference type="NCBI Taxonomy" id="420403"/>
    <lineage>
        <taxon>Bacteria</taxon>
        <taxon>Pseudomonadati</taxon>
        <taxon>Pseudomonadota</taxon>
        <taxon>Alphaproteobacteria</taxon>
        <taxon>Rhodobacterales</taxon>
        <taxon>Roseobacteraceae</taxon>
    </lineage>
</organism>
<feature type="transmembrane region" description="Helical" evidence="6">
    <location>
        <begin position="141"/>
        <end position="162"/>
    </location>
</feature>
<evidence type="ECO:0000256" key="2">
    <source>
        <dbReference type="ARBA" id="ARBA00022475"/>
    </source>
</evidence>
<comment type="subcellular location">
    <subcellularLocation>
        <location evidence="1">Cell membrane</location>
        <topology evidence="1">Multi-pass membrane protein</topology>
    </subcellularLocation>
</comment>
<feature type="transmembrane region" description="Helical" evidence="6">
    <location>
        <begin position="321"/>
        <end position="343"/>
    </location>
</feature>
<dbReference type="Proteomes" id="UP000306575">
    <property type="component" value="Unassembled WGS sequence"/>
</dbReference>
<evidence type="ECO:0000256" key="5">
    <source>
        <dbReference type="ARBA" id="ARBA00023136"/>
    </source>
</evidence>
<reference evidence="7 8" key="1">
    <citation type="submission" date="2019-04" db="EMBL/GenBank/DDBJ databases">
        <title>Genome sequence of Pelagicola litoralis CL-ES2.</title>
        <authorList>
            <person name="Cao J."/>
        </authorList>
    </citation>
    <scope>NUCLEOTIDE SEQUENCE [LARGE SCALE GENOMIC DNA]</scope>
    <source>
        <strain evidence="7 8">CL-ES2</strain>
    </source>
</reference>
<dbReference type="InterPro" id="IPR050833">
    <property type="entry name" value="Poly_Biosynth_Transport"/>
</dbReference>
<keyword evidence="3 6" id="KW-0812">Transmembrane</keyword>
<gene>
    <name evidence="7" type="ORF">FAP39_14190</name>
</gene>
<keyword evidence="5 6" id="KW-0472">Membrane</keyword>
<feature type="transmembrane region" description="Helical" evidence="6">
    <location>
        <begin position="349"/>
        <end position="368"/>
    </location>
</feature>
<dbReference type="EMBL" id="SULI01000022">
    <property type="protein sequence ID" value="TKZ17437.1"/>
    <property type="molecule type" value="Genomic_DNA"/>
</dbReference>
<evidence type="ECO:0000256" key="6">
    <source>
        <dbReference type="SAM" id="Phobius"/>
    </source>
</evidence>
<proteinExistence type="predicted"/>
<sequence length="466" mass="49618">MGPFQTQTEDATDRLQTLINKPRKREQQSSASAIAMTYARQFLTGAAQLGLILISARTLGATQTGHLALALVFPKVLAAFLNLGMGSANVYFIASRQVAPQTAWAYARNLTTIMSLLGLCLGAVVISIASELFFAGIDESALAISLIALPCILLVSATASILQGMQDFPAFNRAVLFQPVLAFFGVVILWLFDTVNLKLLIILVSLSHGIAGISALVALSLRIPLVSGGVPTGQYARKAFGYGVKSHLSNLLTYLNYRTDIFLVNAIAGPSAAGLYAIAIRLAEQVWLISQAFATIALPRFSTLTITDNARNKVAPQMARIALWLTISAAGLLAVCAEPLIALLFGAEFVASSATFRILLIGVVALSASQILASDLASRGLVGMNLTIMALVLFVNIAGNLKLIPEYGIEGAAMATSGAFAAGLAARLFLTSMLFNTKLWSPLARSGSEIRNIYRDIRGHRHHNNR</sequence>
<protein>
    <submittedName>
        <fullName evidence="7">Uncharacterized protein</fullName>
    </submittedName>
</protein>
<dbReference type="Pfam" id="PF13440">
    <property type="entry name" value="Polysacc_synt_3"/>
    <property type="match status" value="1"/>
</dbReference>
<feature type="transmembrane region" description="Helical" evidence="6">
    <location>
        <begin position="174"/>
        <end position="192"/>
    </location>
</feature>
<evidence type="ECO:0000256" key="3">
    <source>
        <dbReference type="ARBA" id="ARBA00022692"/>
    </source>
</evidence>
<keyword evidence="4 6" id="KW-1133">Transmembrane helix</keyword>
<feature type="transmembrane region" description="Helical" evidence="6">
    <location>
        <begin position="106"/>
        <end position="129"/>
    </location>
</feature>
<feature type="transmembrane region" description="Helical" evidence="6">
    <location>
        <begin position="380"/>
        <end position="399"/>
    </location>
</feature>
<accession>A0A4U7MX04</accession>
<evidence type="ECO:0000256" key="1">
    <source>
        <dbReference type="ARBA" id="ARBA00004651"/>
    </source>
</evidence>
<dbReference type="PANTHER" id="PTHR30250">
    <property type="entry name" value="PST FAMILY PREDICTED COLANIC ACID TRANSPORTER"/>
    <property type="match status" value="1"/>
</dbReference>
<feature type="transmembrane region" description="Helical" evidence="6">
    <location>
        <begin position="76"/>
        <end position="94"/>
    </location>
</feature>
<feature type="transmembrane region" description="Helical" evidence="6">
    <location>
        <begin position="411"/>
        <end position="430"/>
    </location>
</feature>